<comment type="caution">
    <text evidence="5">The sequence shown here is derived from an EMBL/GenBank/DDBJ whole genome shotgun (WGS) entry which is preliminary data.</text>
</comment>
<organism evidence="5 6">
    <name type="scientific">Alicyclobacillus fodiniaquatilis</name>
    <dbReference type="NCBI Taxonomy" id="1661150"/>
    <lineage>
        <taxon>Bacteria</taxon>
        <taxon>Bacillati</taxon>
        <taxon>Bacillota</taxon>
        <taxon>Bacilli</taxon>
        <taxon>Bacillales</taxon>
        <taxon>Alicyclobacillaceae</taxon>
        <taxon>Alicyclobacillus</taxon>
    </lineage>
</organism>
<dbReference type="Pfam" id="PF07729">
    <property type="entry name" value="FCD"/>
    <property type="match status" value="1"/>
</dbReference>
<dbReference type="InterPro" id="IPR000524">
    <property type="entry name" value="Tscrpt_reg_HTH_GntR"/>
</dbReference>
<protein>
    <submittedName>
        <fullName evidence="5">GntR family transcriptional regulator</fullName>
    </submittedName>
</protein>
<keyword evidence="3" id="KW-0804">Transcription</keyword>
<dbReference type="Gene3D" id="1.10.10.10">
    <property type="entry name" value="Winged helix-like DNA-binding domain superfamily/Winged helix DNA-binding domain"/>
    <property type="match status" value="1"/>
</dbReference>
<dbReference type="SMART" id="SM00895">
    <property type="entry name" value="FCD"/>
    <property type="match status" value="1"/>
</dbReference>
<dbReference type="Gene3D" id="1.20.120.530">
    <property type="entry name" value="GntR ligand-binding domain-like"/>
    <property type="match status" value="1"/>
</dbReference>
<dbReference type="InterPro" id="IPR036390">
    <property type="entry name" value="WH_DNA-bd_sf"/>
</dbReference>
<dbReference type="InterPro" id="IPR011711">
    <property type="entry name" value="GntR_C"/>
</dbReference>
<keyword evidence="2" id="KW-0238">DNA-binding</keyword>
<dbReference type="RefSeq" id="WP_377945108.1">
    <property type="nucleotide sequence ID" value="NZ_JBHUCX010000089.1"/>
</dbReference>
<gene>
    <name evidence="5" type="ORF">ACFSB2_21190</name>
</gene>
<name>A0ABW4JL85_9BACL</name>
<evidence type="ECO:0000256" key="1">
    <source>
        <dbReference type="ARBA" id="ARBA00023015"/>
    </source>
</evidence>
<dbReference type="PANTHER" id="PTHR43537:SF41">
    <property type="entry name" value="TRANSCRIPTIONAL REGULATORY PROTEIN"/>
    <property type="match status" value="1"/>
</dbReference>
<feature type="domain" description="HTH gntR-type" evidence="4">
    <location>
        <begin position="15"/>
        <end position="82"/>
    </location>
</feature>
<dbReference type="InterPro" id="IPR008920">
    <property type="entry name" value="TF_FadR/GntR_C"/>
</dbReference>
<keyword evidence="1" id="KW-0805">Transcription regulation</keyword>
<keyword evidence="6" id="KW-1185">Reference proteome</keyword>
<dbReference type="EMBL" id="JBHUCX010000089">
    <property type="protein sequence ID" value="MFD1677192.1"/>
    <property type="molecule type" value="Genomic_DNA"/>
</dbReference>
<dbReference type="InterPro" id="IPR036388">
    <property type="entry name" value="WH-like_DNA-bd_sf"/>
</dbReference>
<dbReference type="Proteomes" id="UP001597079">
    <property type="component" value="Unassembled WGS sequence"/>
</dbReference>
<dbReference type="SUPFAM" id="SSF46785">
    <property type="entry name" value="Winged helix' DNA-binding domain"/>
    <property type="match status" value="1"/>
</dbReference>
<dbReference type="PROSITE" id="PS50949">
    <property type="entry name" value="HTH_GNTR"/>
    <property type="match status" value="1"/>
</dbReference>
<evidence type="ECO:0000313" key="5">
    <source>
        <dbReference type="EMBL" id="MFD1677192.1"/>
    </source>
</evidence>
<dbReference type="SMART" id="SM00345">
    <property type="entry name" value="HTH_GNTR"/>
    <property type="match status" value="1"/>
</dbReference>
<evidence type="ECO:0000313" key="6">
    <source>
        <dbReference type="Proteomes" id="UP001597079"/>
    </source>
</evidence>
<reference evidence="6" key="1">
    <citation type="journal article" date="2019" name="Int. J. Syst. Evol. Microbiol.">
        <title>The Global Catalogue of Microorganisms (GCM) 10K type strain sequencing project: providing services to taxonomists for standard genome sequencing and annotation.</title>
        <authorList>
            <consortium name="The Broad Institute Genomics Platform"/>
            <consortium name="The Broad Institute Genome Sequencing Center for Infectious Disease"/>
            <person name="Wu L."/>
            <person name="Ma J."/>
        </authorList>
    </citation>
    <scope>NUCLEOTIDE SEQUENCE [LARGE SCALE GENOMIC DNA]</scope>
    <source>
        <strain evidence="6">CGMCC 1.12286</strain>
    </source>
</reference>
<dbReference type="PRINTS" id="PR00035">
    <property type="entry name" value="HTHGNTR"/>
</dbReference>
<accession>A0ABW4JL85</accession>
<dbReference type="CDD" id="cd07377">
    <property type="entry name" value="WHTH_GntR"/>
    <property type="match status" value="1"/>
</dbReference>
<evidence type="ECO:0000256" key="3">
    <source>
        <dbReference type="ARBA" id="ARBA00023163"/>
    </source>
</evidence>
<evidence type="ECO:0000256" key="2">
    <source>
        <dbReference type="ARBA" id="ARBA00023125"/>
    </source>
</evidence>
<dbReference type="SUPFAM" id="SSF48008">
    <property type="entry name" value="GntR ligand-binding domain-like"/>
    <property type="match status" value="1"/>
</dbReference>
<dbReference type="Pfam" id="PF00392">
    <property type="entry name" value="GntR"/>
    <property type="match status" value="1"/>
</dbReference>
<sequence length="221" mass="25301">MKNLTGSKNVKQLQKSTPQLIAEALRESIMQGELAAGEQLFQDEIANQFGVSRIPVREALRQLEAEGLVTFYPHRGAVVTELSSMEVQEIYEIRVALETMALRMAMDKMSGADLKRAEDVLHRIEADPDVAHWGDLNWQFHDALYSPAQRPRLVAMIETLYVQMDRYVRMQLKHLNYMQRSQQEHWALLAACQQRDVETAIGLLEQHIQVAAHTLVEHLQS</sequence>
<dbReference type="PANTHER" id="PTHR43537">
    <property type="entry name" value="TRANSCRIPTIONAL REGULATOR, GNTR FAMILY"/>
    <property type="match status" value="1"/>
</dbReference>
<evidence type="ECO:0000259" key="4">
    <source>
        <dbReference type="PROSITE" id="PS50949"/>
    </source>
</evidence>
<proteinExistence type="predicted"/>